<gene>
    <name evidence="9" type="ORF">ACJDU8_22310</name>
</gene>
<dbReference type="SUPFAM" id="SSF54862">
    <property type="entry name" value="4Fe-4S ferredoxins"/>
    <property type="match status" value="1"/>
</dbReference>
<dbReference type="InterPro" id="IPR029039">
    <property type="entry name" value="Flavoprotein-like_sf"/>
</dbReference>
<dbReference type="InterPro" id="IPR026816">
    <property type="entry name" value="Flavodoxin_dom"/>
</dbReference>
<evidence type="ECO:0000256" key="2">
    <source>
        <dbReference type="ARBA" id="ARBA00003532"/>
    </source>
</evidence>
<organism evidence="9 10">
    <name type="scientific">Candidatus Clostridium eludens</name>
    <dbReference type="NCBI Taxonomy" id="3381663"/>
    <lineage>
        <taxon>Bacteria</taxon>
        <taxon>Bacillati</taxon>
        <taxon>Bacillota</taxon>
        <taxon>Clostridia</taxon>
        <taxon>Eubacteriales</taxon>
        <taxon>Clostridiaceae</taxon>
        <taxon>Clostridium</taxon>
    </lineage>
</organism>
<feature type="domain" description="4Fe-4S ferredoxin-type" evidence="8">
    <location>
        <begin position="178"/>
        <end position="210"/>
    </location>
</feature>
<evidence type="ECO:0000313" key="9">
    <source>
        <dbReference type="EMBL" id="MFL0198273.1"/>
    </source>
</evidence>
<dbReference type="Proteomes" id="UP001623660">
    <property type="component" value="Unassembled WGS sequence"/>
</dbReference>
<dbReference type="EMBL" id="JBJHZX010000053">
    <property type="protein sequence ID" value="MFL0198273.1"/>
    <property type="molecule type" value="Genomic_DNA"/>
</dbReference>
<dbReference type="Pfam" id="PF12724">
    <property type="entry name" value="Flavodoxin_5"/>
    <property type="match status" value="1"/>
</dbReference>
<dbReference type="InterPro" id="IPR017896">
    <property type="entry name" value="4Fe4S_Fe-S-bd"/>
</dbReference>
<keyword evidence="5" id="KW-0479">Metal-binding</keyword>
<keyword evidence="10" id="KW-1185">Reference proteome</keyword>
<dbReference type="Pfam" id="PF13187">
    <property type="entry name" value="Fer4_9"/>
    <property type="match status" value="1"/>
</dbReference>
<evidence type="ECO:0000256" key="4">
    <source>
        <dbReference type="ARBA" id="ARBA00022485"/>
    </source>
</evidence>
<dbReference type="InterPro" id="IPR050157">
    <property type="entry name" value="PSI_iron-sulfur_center"/>
</dbReference>
<dbReference type="Gene3D" id="3.40.50.360">
    <property type="match status" value="1"/>
</dbReference>
<dbReference type="RefSeq" id="WP_406794381.1">
    <property type="nucleotide sequence ID" value="NZ_JBJHZX010000053.1"/>
</dbReference>
<evidence type="ECO:0000256" key="3">
    <source>
        <dbReference type="ARBA" id="ARBA00013529"/>
    </source>
</evidence>
<keyword evidence="7" id="KW-0411">Iron-sulfur</keyword>
<protein>
    <recommendedName>
        <fullName evidence="3">Ferredoxin</fullName>
    </recommendedName>
</protein>
<evidence type="ECO:0000313" key="10">
    <source>
        <dbReference type="Proteomes" id="UP001623660"/>
    </source>
</evidence>
<dbReference type="NCBIfam" id="NF038196">
    <property type="entry name" value="ferrodoxin_EFR1"/>
    <property type="match status" value="1"/>
</dbReference>
<dbReference type="PANTHER" id="PTHR24960:SF79">
    <property type="entry name" value="PHOTOSYSTEM I IRON-SULFUR CENTER"/>
    <property type="match status" value="1"/>
</dbReference>
<comment type="cofactor">
    <cofactor evidence="1">
        <name>[4Fe-4S] cluster</name>
        <dbReference type="ChEBI" id="CHEBI:49883"/>
    </cofactor>
</comment>
<name>A0ABW8SRG6_9CLOT</name>
<dbReference type="PANTHER" id="PTHR24960">
    <property type="entry name" value="PHOTOSYSTEM I IRON-SULFUR CENTER-RELATED"/>
    <property type="match status" value="1"/>
</dbReference>
<feature type="domain" description="4Fe-4S ferredoxin-type" evidence="8">
    <location>
        <begin position="216"/>
        <end position="238"/>
    </location>
</feature>
<sequence>MANIIFYFSGTGNSLTVARDMADKLGNTKIVSVAKAIKESPIDLLYERIGFVFPVYFTSVPPIIKRFIAKLNLDKSQYIFGVITCGAAYGTAFIQLSQYIAERGGALNAGFPVYMPGNNINLYNAWPTVIQRILLNREKKTAKKISKIVRAKSSVRIPKGSIFVKLSKVSIETMEDYGKMSLDYHVTEKCIGCGTCEKICPVSNIRMENKKPRWGDACERCVACIQWCPTKAIEYAHKTAKRKQYRHPEVKISDLLS</sequence>
<dbReference type="SUPFAM" id="SSF52218">
    <property type="entry name" value="Flavoproteins"/>
    <property type="match status" value="1"/>
</dbReference>
<evidence type="ECO:0000259" key="8">
    <source>
        <dbReference type="PROSITE" id="PS51379"/>
    </source>
</evidence>
<evidence type="ECO:0000256" key="6">
    <source>
        <dbReference type="ARBA" id="ARBA00023004"/>
    </source>
</evidence>
<dbReference type="InterPro" id="IPR017900">
    <property type="entry name" value="4Fe4S_Fe_S_CS"/>
</dbReference>
<accession>A0ABW8SRG6</accession>
<comment type="caution">
    <text evidence="9">The sequence shown here is derived from an EMBL/GenBank/DDBJ whole genome shotgun (WGS) entry which is preliminary data.</text>
</comment>
<dbReference type="InterPro" id="IPR047964">
    <property type="entry name" value="EFR1-like"/>
</dbReference>
<evidence type="ECO:0000256" key="1">
    <source>
        <dbReference type="ARBA" id="ARBA00001966"/>
    </source>
</evidence>
<proteinExistence type="predicted"/>
<evidence type="ECO:0000256" key="5">
    <source>
        <dbReference type="ARBA" id="ARBA00022723"/>
    </source>
</evidence>
<keyword evidence="6" id="KW-0408">Iron</keyword>
<comment type="function">
    <text evidence="2">Ferredoxins are iron-sulfur proteins that transfer electrons in a wide variety of metabolic reactions.</text>
</comment>
<evidence type="ECO:0000256" key="7">
    <source>
        <dbReference type="ARBA" id="ARBA00023014"/>
    </source>
</evidence>
<dbReference type="PROSITE" id="PS00198">
    <property type="entry name" value="4FE4S_FER_1"/>
    <property type="match status" value="2"/>
</dbReference>
<reference evidence="9 10" key="1">
    <citation type="submission" date="2024-11" db="EMBL/GenBank/DDBJ databases">
        <authorList>
            <person name="Heng Y.C."/>
            <person name="Lim A.C.H."/>
            <person name="Lee J.K.Y."/>
            <person name="Kittelmann S."/>
        </authorList>
    </citation>
    <scope>NUCLEOTIDE SEQUENCE [LARGE SCALE GENOMIC DNA]</scope>
    <source>
        <strain evidence="9 10">WILCCON 0269</strain>
    </source>
</reference>
<dbReference type="PROSITE" id="PS51379">
    <property type="entry name" value="4FE4S_FER_2"/>
    <property type="match status" value="2"/>
</dbReference>
<dbReference type="Gene3D" id="3.30.70.20">
    <property type="match status" value="1"/>
</dbReference>
<keyword evidence="4" id="KW-0004">4Fe-4S</keyword>